<dbReference type="RefSeq" id="WP_263002492.1">
    <property type="nucleotide sequence ID" value="NZ_JAOTEM010000001.1"/>
</dbReference>
<dbReference type="Pfam" id="PF09697">
    <property type="entry name" value="Porph_ging"/>
    <property type="match status" value="1"/>
</dbReference>
<proteinExistence type="predicted"/>
<dbReference type="NCBIfam" id="TIGR01200">
    <property type="entry name" value="GLPGLI"/>
    <property type="match status" value="1"/>
</dbReference>
<protein>
    <submittedName>
        <fullName evidence="1">GLPGLI family protein</fullName>
    </submittedName>
</protein>
<accession>A0ABT2W8S8</accession>
<dbReference type="EMBL" id="JAOTEM010000001">
    <property type="protein sequence ID" value="MCU7617075.1"/>
    <property type="molecule type" value="Genomic_DNA"/>
</dbReference>
<name>A0ABT2W8S8_9FLAO</name>
<keyword evidence="2" id="KW-1185">Reference proteome</keyword>
<dbReference type="Proteomes" id="UP001208649">
    <property type="component" value="Unassembled WGS sequence"/>
</dbReference>
<sequence length="298" mass="35029">MTYSFKLKKSKLGRPNRYFKVIILLALLFGIFFQAQTNRYIYELRLKMDSTDHDYQKYHMILDIGKNETKFYGRDLLISDSINKKFGNIESKHIDMTGQIVKRKTGSPTNENFLNIKFDYYTYSTTDPIHWEIDKETKKFNDYIVQRATADFGGRHWIAWFSTDVPLNEGPYKFTGLPGLVFEIYDDKNNFIYKLVKNEKLIKNVDMNDFLESNFGNKAVKINEAQRKKLLMDFYNDPFSFERTNLADRKDLDINIGGKQVKNIEELNAQVKAMQGIISKYNNPVDLQKAIKYCLVLK</sequence>
<dbReference type="InterPro" id="IPR005901">
    <property type="entry name" value="GLPGLI"/>
</dbReference>
<evidence type="ECO:0000313" key="2">
    <source>
        <dbReference type="Proteomes" id="UP001208649"/>
    </source>
</evidence>
<evidence type="ECO:0000313" key="1">
    <source>
        <dbReference type="EMBL" id="MCU7617075.1"/>
    </source>
</evidence>
<reference evidence="2" key="1">
    <citation type="submission" date="2023-07" db="EMBL/GenBank/DDBJ databases">
        <title>Chryseobacterium sp. strain PBS4-4 Genome sequencing and assembly.</title>
        <authorList>
            <person name="Jung Y."/>
        </authorList>
    </citation>
    <scope>NUCLEOTIDE SEQUENCE [LARGE SCALE GENOMIC DNA]</scope>
    <source>
        <strain evidence="2">PBS4-4</strain>
    </source>
</reference>
<organism evidence="1 2">
    <name type="scientific">Chryseobacterium edaphi</name>
    <dbReference type="NCBI Taxonomy" id="2976532"/>
    <lineage>
        <taxon>Bacteria</taxon>
        <taxon>Pseudomonadati</taxon>
        <taxon>Bacteroidota</taxon>
        <taxon>Flavobacteriia</taxon>
        <taxon>Flavobacteriales</taxon>
        <taxon>Weeksellaceae</taxon>
        <taxon>Chryseobacterium group</taxon>
        <taxon>Chryseobacterium</taxon>
    </lineage>
</organism>
<comment type="caution">
    <text evidence="1">The sequence shown here is derived from an EMBL/GenBank/DDBJ whole genome shotgun (WGS) entry which is preliminary data.</text>
</comment>
<gene>
    <name evidence="1" type="ORF">NZ698_07690</name>
</gene>